<dbReference type="EMBL" id="JAUTXU010000081">
    <property type="protein sequence ID" value="KAK3710792.1"/>
    <property type="molecule type" value="Genomic_DNA"/>
</dbReference>
<gene>
    <name evidence="1" type="ORF">LTR37_010016</name>
</gene>
<reference evidence="1" key="1">
    <citation type="submission" date="2023-07" db="EMBL/GenBank/DDBJ databases">
        <title>Black Yeasts Isolated from many extreme environments.</title>
        <authorList>
            <person name="Coleine C."/>
            <person name="Stajich J.E."/>
            <person name="Selbmann L."/>
        </authorList>
    </citation>
    <scope>NUCLEOTIDE SEQUENCE</scope>
    <source>
        <strain evidence="1">CCFEE 5714</strain>
    </source>
</reference>
<dbReference type="Proteomes" id="UP001281147">
    <property type="component" value="Unassembled WGS sequence"/>
</dbReference>
<keyword evidence="2" id="KW-1185">Reference proteome</keyword>
<sequence length="357" mass="39410">MPTASITIAVVGFSGRIGVRHTQYVLDNADTNLVALVDPGPTAADVAKKMSPSTPFFITVAEMLSTLGDQKPQAAIVCVPNNVHVVVAKELVAAGIDILVEKPLCDSIDDGKSLLEDVRKYGVKLLVGHHKRFNHYAMATRKTGFKPDEYYSVPWRRSKSQGGGVVFNNFVHDIDLLHFFFGSTVRVHAEKSITRRTHEGQDPNDQAEEGLALVLRFASGVVGTFVISDCVASPHNFESAAGDDPGLPQTWYEEDKQEVNVYRIFGTDATLSVPDMTRWSFGDRKKSWESVLMHEKMPVENDGRWPFERRLDHSVRVVRREEEPNCTGEDGLLAVMVCDAVRKALDSESGTVAVPTI</sequence>
<comment type="caution">
    <text evidence="1">The sequence shown here is derived from an EMBL/GenBank/DDBJ whole genome shotgun (WGS) entry which is preliminary data.</text>
</comment>
<evidence type="ECO:0000313" key="2">
    <source>
        <dbReference type="Proteomes" id="UP001281147"/>
    </source>
</evidence>
<accession>A0ACC3N5W1</accession>
<evidence type="ECO:0000313" key="1">
    <source>
        <dbReference type="EMBL" id="KAK3710792.1"/>
    </source>
</evidence>
<protein>
    <submittedName>
        <fullName evidence="1">Uncharacterized protein</fullName>
    </submittedName>
</protein>
<proteinExistence type="predicted"/>
<organism evidence="1 2">
    <name type="scientific">Vermiconidia calcicola</name>
    <dbReference type="NCBI Taxonomy" id="1690605"/>
    <lineage>
        <taxon>Eukaryota</taxon>
        <taxon>Fungi</taxon>
        <taxon>Dikarya</taxon>
        <taxon>Ascomycota</taxon>
        <taxon>Pezizomycotina</taxon>
        <taxon>Dothideomycetes</taxon>
        <taxon>Dothideomycetidae</taxon>
        <taxon>Mycosphaerellales</taxon>
        <taxon>Extremaceae</taxon>
        <taxon>Vermiconidia</taxon>
    </lineage>
</organism>
<name>A0ACC3N5W1_9PEZI</name>